<dbReference type="RefSeq" id="WP_380079686.1">
    <property type="nucleotide sequence ID" value="NZ_JBHRZF010000174.1"/>
</dbReference>
<comment type="caution">
    <text evidence="1">The sequence shown here is derived from an EMBL/GenBank/DDBJ whole genome shotgun (WGS) entry which is preliminary data.</text>
</comment>
<proteinExistence type="predicted"/>
<dbReference type="InterPro" id="IPR027417">
    <property type="entry name" value="P-loop_NTPase"/>
</dbReference>
<reference evidence="2" key="1">
    <citation type="journal article" date="2019" name="Int. J. Syst. Evol. Microbiol.">
        <title>The Global Catalogue of Microorganisms (GCM) 10K type strain sequencing project: providing services to taxonomists for standard genome sequencing and annotation.</title>
        <authorList>
            <consortium name="The Broad Institute Genomics Platform"/>
            <consortium name="The Broad Institute Genome Sequencing Center for Infectious Disease"/>
            <person name="Wu L."/>
            <person name="Ma J."/>
        </authorList>
    </citation>
    <scope>NUCLEOTIDE SEQUENCE [LARGE SCALE GENOMIC DNA]</scope>
    <source>
        <strain evidence="2">CCTCC AB 2013263</strain>
    </source>
</reference>
<protein>
    <recommendedName>
        <fullName evidence="3">ABC transport system ATP-binding protein</fullName>
    </recommendedName>
</protein>
<keyword evidence="2" id="KW-1185">Reference proteome</keyword>
<gene>
    <name evidence="1" type="ORF">ACFOPQ_15235</name>
</gene>
<dbReference type="Gene3D" id="3.40.50.300">
    <property type="entry name" value="P-loop containing nucleotide triphosphate hydrolases"/>
    <property type="match status" value="1"/>
</dbReference>
<sequence>MKLRGSLNETRGTTFVFSTHDPRLLAHVRRTVMLEDGRVVSGD</sequence>
<accession>A0ABV8AD53</accession>
<organism evidence="1 2">
    <name type="scientific">Deinococcus antarcticus</name>
    <dbReference type="NCBI Taxonomy" id="1298767"/>
    <lineage>
        <taxon>Bacteria</taxon>
        <taxon>Thermotogati</taxon>
        <taxon>Deinococcota</taxon>
        <taxon>Deinococci</taxon>
        <taxon>Deinococcales</taxon>
        <taxon>Deinococcaceae</taxon>
        <taxon>Deinococcus</taxon>
    </lineage>
</organism>
<evidence type="ECO:0000313" key="2">
    <source>
        <dbReference type="Proteomes" id="UP001595748"/>
    </source>
</evidence>
<dbReference type="Proteomes" id="UP001595748">
    <property type="component" value="Unassembled WGS sequence"/>
</dbReference>
<evidence type="ECO:0000313" key="1">
    <source>
        <dbReference type="EMBL" id="MFC3862120.1"/>
    </source>
</evidence>
<evidence type="ECO:0008006" key="3">
    <source>
        <dbReference type="Google" id="ProtNLM"/>
    </source>
</evidence>
<name>A0ABV8AD53_9DEIO</name>
<dbReference type="EMBL" id="JBHRZF010000174">
    <property type="protein sequence ID" value="MFC3862120.1"/>
    <property type="molecule type" value="Genomic_DNA"/>
</dbReference>